<accession>A0ABR3L1Q5</accession>
<comment type="caution">
    <text evidence="2">The sequence shown here is derived from an EMBL/GenBank/DDBJ whole genome shotgun (WGS) entry which is preliminary data.</text>
</comment>
<sequence length="55" mass="6347">VNSNQSKLADVGSAVQGERRGRRLGHTSLYLTRNAAYFLLFVCWIEAFFYLEHQL</sequence>
<gene>
    <name evidence="2" type="ORF">TSPI_10758</name>
</gene>
<feature type="transmembrane region" description="Helical" evidence="1">
    <location>
        <begin position="29"/>
        <end position="51"/>
    </location>
</feature>
<feature type="non-terminal residue" evidence="2">
    <location>
        <position position="1"/>
    </location>
</feature>
<evidence type="ECO:0000313" key="2">
    <source>
        <dbReference type="EMBL" id="KAL1245921.1"/>
    </source>
</evidence>
<dbReference type="Proteomes" id="UP001558632">
    <property type="component" value="Unassembled WGS sequence"/>
</dbReference>
<evidence type="ECO:0000256" key="1">
    <source>
        <dbReference type="SAM" id="Phobius"/>
    </source>
</evidence>
<keyword evidence="1" id="KW-1133">Transmembrane helix</keyword>
<proteinExistence type="predicted"/>
<keyword evidence="3" id="KW-1185">Reference proteome</keyword>
<protein>
    <submittedName>
        <fullName evidence="2">Uncharacterized protein</fullName>
    </submittedName>
</protein>
<organism evidence="2 3">
    <name type="scientific">Trichinella spiralis</name>
    <name type="common">Trichina worm</name>
    <dbReference type="NCBI Taxonomy" id="6334"/>
    <lineage>
        <taxon>Eukaryota</taxon>
        <taxon>Metazoa</taxon>
        <taxon>Ecdysozoa</taxon>
        <taxon>Nematoda</taxon>
        <taxon>Enoplea</taxon>
        <taxon>Dorylaimia</taxon>
        <taxon>Trichinellida</taxon>
        <taxon>Trichinellidae</taxon>
        <taxon>Trichinella</taxon>
    </lineage>
</organism>
<keyword evidence="1" id="KW-0812">Transmembrane</keyword>
<reference evidence="2 3" key="1">
    <citation type="submission" date="2024-07" db="EMBL/GenBank/DDBJ databases">
        <title>Enhanced genomic and transcriptomic resources for Trichinella pseudospiralis and T. spiralis underpin the discovery of pronounced molecular differences between stages and species.</title>
        <authorList>
            <person name="Pasi K.K."/>
            <person name="La Rosa G."/>
            <person name="Gomez-Morales M.A."/>
            <person name="Tosini F."/>
            <person name="Sumanam S."/>
            <person name="Young N.D."/>
            <person name="Chang B.C."/>
            <person name="Robin G.B."/>
        </authorList>
    </citation>
    <scope>NUCLEOTIDE SEQUENCE [LARGE SCALE GENOMIC DNA]</scope>
    <source>
        <strain evidence="2">ISS534</strain>
    </source>
</reference>
<dbReference type="EMBL" id="JBEUSY010000047">
    <property type="protein sequence ID" value="KAL1245921.1"/>
    <property type="molecule type" value="Genomic_DNA"/>
</dbReference>
<keyword evidence="1" id="KW-0472">Membrane</keyword>
<evidence type="ECO:0000313" key="3">
    <source>
        <dbReference type="Proteomes" id="UP001558632"/>
    </source>
</evidence>
<name>A0ABR3L1Q5_TRISP</name>